<dbReference type="InterPro" id="IPR013083">
    <property type="entry name" value="Znf_RING/FYVE/PHD"/>
</dbReference>
<evidence type="ECO:0000256" key="11">
    <source>
        <dbReference type="ARBA" id="ARBA00023125"/>
    </source>
</evidence>
<dbReference type="EMBL" id="JASFZW010000006">
    <property type="protein sequence ID" value="KAK2077711.1"/>
    <property type="molecule type" value="Genomic_DNA"/>
</dbReference>
<keyword evidence="12 14" id="KW-0234">DNA repair</keyword>
<evidence type="ECO:0000256" key="9">
    <source>
        <dbReference type="ARBA" id="ARBA00022786"/>
    </source>
</evidence>
<feature type="compositionally biased region" description="Low complexity" evidence="15">
    <location>
        <begin position="128"/>
        <end position="140"/>
    </location>
</feature>
<dbReference type="GO" id="GO:0005634">
    <property type="term" value="C:nucleus"/>
    <property type="evidence" value="ECO:0007669"/>
    <property type="project" value="UniProtKB-SubCell"/>
</dbReference>
<evidence type="ECO:0000313" key="19">
    <source>
        <dbReference type="Proteomes" id="UP001255856"/>
    </source>
</evidence>
<dbReference type="GO" id="GO:0006301">
    <property type="term" value="P:DNA damage tolerance"/>
    <property type="evidence" value="ECO:0007669"/>
    <property type="project" value="InterPro"/>
</dbReference>
<evidence type="ECO:0000259" key="17">
    <source>
        <dbReference type="PROSITE" id="PS51908"/>
    </source>
</evidence>
<dbReference type="SUPFAM" id="SSF57850">
    <property type="entry name" value="RING/U-box"/>
    <property type="match status" value="1"/>
</dbReference>
<comment type="pathway">
    <text evidence="3">Protein modification; protein ubiquitination.</text>
</comment>
<evidence type="ECO:0000256" key="1">
    <source>
        <dbReference type="ARBA" id="ARBA00000900"/>
    </source>
</evidence>
<feature type="region of interest" description="Disordered" evidence="15">
    <location>
        <begin position="208"/>
        <end position="238"/>
    </location>
</feature>
<gene>
    <name evidence="18" type="ORF">QBZ16_004557</name>
</gene>
<keyword evidence="5" id="KW-0808">Transferase</keyword>
<evidence type="ECO:0000256" key="10">
    <source>
        <dbReference type="ARBA" id="ARBA00022833"/>
    </source>
</evidence>
<keyword evidence="6" id="KW-0479">Metal-binding</keyword>
<evidence type="ECO:0000256" key="7">
    <source>
        <dbReference type="ARBA" id="ARBA00022763"/>
    </source>
</evidence>
<evidence type="ECO:0000256" key="14">
    <source>
        <dbReference type="PROSITE-ProRule" id="PRU01256"/>
    </source>
</evidence>
<dbReference type="PANTHER" id="PTHR14134">
    <property type="entry name" value="E3 UBIQUITIN-PROTEIN LIGASE RAD18"/>
    <property type="match status" value="1"/>
</dbReference>
<comment type="catalytic activity">
    <reaction evidence="1">
        <text>S-ubiquitinyl-[E2 ubiquitin-conjugating enzyme]-L-cysteine + [acceptor protein]-L-lysine = [E2 ubiquitin-conjugating enzyme]-L-cysteine + N(6)-ubiquitinyl-[acceptor protein]-L-lysine.</text>
        <dbReference type="EC" id="2.3.2.27"/>
    </reaction>
</comment>
<evidence type="ECO:0000256" key="8">
    <source>
        <dbReference type="ARBA" id="ARBA00022771"/>
    </source>
</evidence>
<evidence type="ECO:0000256" key="4">
    <source>
        <dbReference type="ARBA" id="ARBA00012483"/>
    </source>
</evidence>
<proteinExistence type="predicted"/>
<feature type="compositionally biased region" description="Low complexity" evidence="15">
    <location>
        <begin position="158"/>
        <end position="173"/>
    </location>
</feature>
<dbReference type="GO" id="GO:0006513">
    <property type="term" value="P:protein monoubiquitination"/>
    <property type="evidence" value="ECO:0007669"/>
    <property type="project" value="InterPro"/>
</dbReference>
<evidence type="ECO:0000256" key="15">
    <source>
        <dbReference type="SAM" id="MobiDB-lite"/>
    </source>
</evidence>
<evidence type="ECO:0000256" key="3">
    <source>
        <dbReference type="ARBA" id="ARBA00004906"/>
    </source>
</evidence>
<dbReference type="AlphaFoldDB" id="A0AAD9IHI3"/>
<dbReference type="GO" id="GO:0006281">
    <property type="term" value="P:DNA repair"/>
    <property type="evidence" value="ECO:0007669"/>
    <property type="project" value="UniProtKB-KW"/>
</dbReference>
<organism evidence="18 19">
    <name type="scientific">Prototheca wickerhamii</name>
    <dbReference type="NCBI Taxonomy" id="3111"/>
    <lineage>
        <taxon>Eukaryota</taxon>
        <taxon>Viridiplantae</taxon>
        <taxon>Chlorophyta</taxon>
        <taxon>core chlorophytes</taxon>
        <taxon>Trebouxiophyceae</taxon>
        <taxon>Chlorellales</taxon>
        <taxon>Chlorellaceae</taxon>
        <taxon>Prototheca</taxon>
    </lineage>
</organism>
<comment type="subcellular location">
    <subcellularLocation>
        <location evidence="2">Nucleus</location>
    </subcellularLocation>
</comment>
<feature type="domain" description="UBZ4-type" evidence="17">
    <location>
        <begin position="182"/>
        <end position="209"/>
    </location>
</feature>
<keyword evidence="19" id="KW-1185">Reference proteome</keyword>
<reference evidence="18" key="1">
    <citation type="submission" date="2021-01" db="EMBL/GenBank/DDBJ databases">
        <authorList>
            <person name="Eckstrom K.M.E."/>
        </authorList>
    </citation>
    <scope>NUCLEOTIDE SEQUENCE</scope>
    <source>
        <strain evidence="18">UVCC 0001</strain>
    </source>
</reference>
<dbReference type="InterPro" id="IPR006642">
    <property type="entry name" value="Rad18_UBZ4"/>
</dbReference>
<evidence type="ECO:0000259" key="16">
    <source>
        <dbReference type="PROSITE" id="PS50800"/>
    </source>
</evidence>
<keyword evidence="9" id="KW-0833">Ubl conjugation pathway</keyword>
<evidence type="ECO:0000256" key="6">
    <source>
        <dbReference type="ARBA" id="ARBA00022723"/>
    </source>
</evidence>
<feature type="region of interest" description="Disordered" evidence="15">
    <location>
        <begin position="109"/>
        <end position="178"/>
    </location>
</feature>
<feature type="compositionally biased region" description="Polar residues" evidence="15">
    <location>
        <begin position="113"/>
        <end position="127"/>
    </location>
</feature>
<keyword evidence="7 14" id="KW-0227">DNA damage</keyword>
<sequence length="420" mass="44305">MKGHAFRVCSSCIRANLDFQEKSGQPACPSCRRPCDARDLLPCHALREACARFAEARPLLVQALAQAQAAAKEAATRTEAAAAEARVAQASDGEPEDDDDVDVVEIVEAPSAETPSASGVDQPSGPLTRSRSGAGSTSAAKSPRGARTDDPGDEDWTSSSESEGVVSSQEPSPAKVKRRRGFVDCPVCGRSVPSFYINSHVDACLSGHGPKAAPPEQAEPDQARTEAQAPSASAAAEPLALPPKLVPTFLTDKALRQLLKRFCLPTEGRRAEMVTRYTRLRREVEVANDRGERTSYARLARRVLVAERQVAAATLLGGGAPAEAHHPCASGGRAAVVDLVGGGRDVLRDTTNSDGFLGDSWRELVEATRRRDAARKALRAEIGAAVDEELADQEAPSAQVVEAPAMTGPGPEPLVDAPML</sequence>
<dbReference type="Proteomes" id="UP001255856">
    <property type="component" value="Unassembled WGS sequence"/>
</dbReference>
<feature type="compositionally biased region" description="Low complexity" evidence="15">
    <location>
        <begin position="226"/>
        <end position="238"/>
    </location>
</feature>
<dbReference type="InterPro" id="IPR039577">
    <property type="entry name" value="Rad18"/>
</dbReference>
<dbReference type="GO" id="GO:0097505">
    <property type="term" value="C:Rad6-Rad18 complex"/>
    <property type="evidence" value="ECO:0007669"/>
    <property type="project" value="TreeGrafter"/>
</dbReference>
<keyword evidence="11" id="KW-0238">DNA-binding</keyword>
<dbReference type="GO" id="GO:0003697">
    <property type="term" value="F:single-stranded DNA binding"/>
    <property type="evidence" value="ECO:0007669"/>
    <property type="project" value="InterPro"/>
</dbReference>
<keyword evidence="8 14" id="KW-0863">Zinc-finger</keyword>
<dbReference type="GO" id="GO:0061630">
    <property type="term" value="F:ubiquitin protein ligase activity"/>
    <property type="evidence" value="ECO:0007669"/>
    <property type="project" value="UniProtKB-EC"/>
</dbReference>
<dbReference type="EC" id="2.3.2.27" evidence="4"/>
<evidence type="ECO:0000256" key="5">
    <source>
        <dbReference type="ARBA" id="ARBA00022679"/>
    </source>
</evidence>
<name>A0AAD9IHI3_PROWI</name>
<protein>
    <recommendedName>
        <fullName evidence="4">RING-type E3 ubiquitin transferase</fullName>
        <ecNumber evidence="4">2.3.2.27</ecNumber>
    </recommendedName>
</protein>
<evidence type="ECO:0000313" key="18">
    <source>
        <dbReference type="EMBL" id="KAK2077711.1"/>
    </source>
</evidence>
<dbReference type="InterPro" id="IPR003034">
    <property type="entry name" value="SAP_dom"/>
</dbReference>
<feature type="domain" description="SAP" evidence="16">
    <location>
        <begin position="247"/>
        <end position="281"/>
    </location>
</feature>
<dbReference type="GO" id="GO:0008270">
    <property type="term" value="F:zinc ion binding"/>
    <property type="evidence" value="ECO:0007669"/>
    <property type="project" value="UniProtKB-KW"/>
</dbReference>
<dbReference type="PROSITE" id="PS51908">
    <property type="entry name" value="ZF_UBZ4"/>
    <property type="match status" value="1"/>
</dbReference>
<keyword evidence="10" id="KW-0862">Zinc</keyword>
<evidence type="ECO:0000256" key="2">
    <source>
        <dbReference type="ARBA" id="ARBA00004123"/>
    </source>
</evidence>
<comment type="caution">
    <text evidence="18">The sequence shown here is derived from an EMBL/GenBank/DDBJ whole genome shotgun (WGS) entry which is preliminary data.</text>
</comment>
<dbReference type="Gene3D" id="3.30.40.10">
    <property type="entry name" value="Zinc/RING finger domain, C3HC4 (zinc finger)"/>
    <property type="match status" value="1"/>
</dbReference>
<dbReference type="Gene3D" id="3.30.160.60">
    <property type="entry name" value="Classic Zinc Finger"/>
    <property type="match status" value="1"/>
</dbReference>
<accession>A0AAD9IHI3</accession>
<keyword evidence="13" id="KW-0539">Nucleus</keyword>
<dbReference type="SMART" id="SM00734">
    <property type="entry name" value="ZnF_Rad18"/>
    <property type="match status" value="1"/>
</dbReference>
<evidence type="ECO:0000256" key="12">
    <source>
        <dbReference type="ARBA" id="ARBA00023204"/>
    </source>
</evidence>
<dbReference type="PROSITE" id="PS50800">
    <property type="entry name" value="SAP"/>
    <property type="match status" value="1"/>
</dbReference>
<dbReference type="PANTHER" id="PTHR14134:SF2">
    <property type="entry name" value="E3 UBIQUITIN-PROTEIN LIGASE RAD18"/>
    <property type="match status" value="1"/>
</dbReference>
<evidence type="ECO:0000256" key="13">
    <source>
        <dbReference type="ARBA" id="ARBA00023242"/>
    </source>
</evidence>